<name>A0A0K2T029_LEPSM</name>
<protein>
    <submittedName>
        <fullName evidence="1">Uncharacterized protein</fullName>
    </submittedName>
</protein>
<evidence type="ECO:0000313" key="1">
    <source>
        <dbReference type="EMBL" id="CDW19170.1"/>
    </source>
</evidence>
<dbReference type="AlphaFoldDB" id="A0A0K2T029"/>
<reference evidence="1" key="1">
    <citation type="submission" date="2014-05" db="EMBL/GenBank/DDBJ databases">
        <authorList>
            <person name="Chronopoulou M."/>
        </authorList>
    </citation>
    <scope>NUCLEOTIDE SEQUENCE</scope>
    <source>
        <tissue evidence="1">Whole organism</tissue>
    </source>
</reference>
<proteinExistence type="predicted"/>
<organism evidence="1">
    <name type="scientific">Lepeophtheirus salmonis</name>
    <name type="common">Salmon louse</name>
    <name type="synonym">Caligus salmonis</name>
    <dbReference type="NCBI Taxonomy" id="72036"/>
    <lineage>
        <taxon>Eukaryota</taxon>
        <taxon>Metazoa</taxon>
        <taxon>Ecdysozoa</taxon>
        <taxon>Arthropoda</taxon>
        <taxon>Crustacea</taxon>
        <taxon>Multicrustacea</taxon>
        <taxon>Hexanauplia</taxon>
        <taxon>Copepoda</taxon>
        <taxon>Siphonostomatoida</taxon>
        <taxon>Caligidae</taxon>
        <taxon>Lepeophtheirus</taxon>
    </lineage>
</organism>
<dbReference type="EMBL" id="HACA01001809">
    <property type="protein sequence ID" value="CDW19170.1"/>
    <property type="molecule type" value="Transcribed_RNA"/>
</dbReference>
<sequence length="69" mass="7454">MVDLMSLGVGRSVVAVTGNSVNPSSRSSSAECFILCFKAQCRKKDFSKFCISLLSLLESLDDSLISTLF</sequence>
<accession>A0A0K2T029</accession>